<dbReference type="SUPFAM" id="SSF46689">
    <property type="entry name" value="Homeodomain-like"/>
    <property type="match status" value="1"/>
</dbReference>
<feature type="region of interest" description="Disordered" evidence="1">
    <location>
        <begin position="470"/>
        <end position="499"/>
    </location>
</feature>
<evidence type="ECO:0000259" key="2">
    <source>
        <dbReference type="SMART" id="SM00389"/>
    </source>
</evidence>
<comment type="caution">
    <text evidence="3">The sequence shown here is derived from an EMBL/GenBank/DDBJ whole genome shotgun (WGS) entry which is preliminary data.</text>
</comment>
<protein>
    <recommendedName>
        <fullName evidence="2">Homeobox domain-containing protein</fullName>
    </recommendedName>
</protein>
<dbReference type="InterPro" id="IPR001356">
    <property type="entry name" value="HD"/>
</dbReference>
<accession>A0A2J8AIW9</accession>
<sequence>MSAYSLQPHFAAYSRTSGQHNELFRELLEATAPGDPAPAPSTFAGGALGSPASTAPWGYGPGGISGVGGVAHVGGAALPSMNMSFGLLDGMLLSITPEEMQQVLNLPTSGASLLALESHPYAVRSFNLHQQAAVTSTVPSTYETAIGTAHGSCITNPGAHPPLPWPLLLSAPAPANPGLFDLNHPTTLPTTSQPSPYDPPASSGRQQTPPPSWPAPRVPELSYSQHGGHTQQGGQPMGTYGHLSLPPASNPGGFLAVMGPGASSADVAGRGFVGNCGGTRSQRGSSTGLLFAPPAPSSAVIGPMSALLFAAAPSSPGSGSWSHSSHSGGDGGASAACSKGNAWDGARTHRNDDASSADTTGRPAATAGDARMAAGRGDSMQEQEQRCSASPAATPSTSGAGTTTALEVVDVAPAGPITTTMGPHTGYLQSWLGADAVADAAPEPARAHVNPLHLDAVASRLRAYKIQTPEVEPANGARPQARAPLPPGAPATAAGGTTAAAHPTSVAMCTANDRRAALSAAAGQFMLRCDRLVAELLAALGFSAEQADSAINGVLSDFPEAAANVVSMVLRLKASLLSLYIRHLENKAPAAVADGPAPESELGAGGSSGGEAPLSAGEAMLTHLQLHSGGAASLLGLLRSKLKTSACQLWALANIIDPRPPRLIKASLAHYTGKTTKQVADWFTNWRARHWRPTIMALGKQPAGGEAADAHGEDDDLGACVY</sequence>
<evidence type="ECO:0000313" key="3">
    <source>
        <dbReference type="EMBL" id="PNH12459.1"/>
    </source>
</evidence>
<dbReference type="Gene3D" id="1.10.10.60">
    <property type="entry name" value="Homeodomain-like"/>
    <property type="match status" value="1"/>
</dbReference>
<feature type="region of interest" description="Disordered" evidence="1">
    <location>
        <begin position="312"/>
        <end position="402"/>
    </location>
</feature>
<feature type="domain" description="Homeobox" evidence="2">
    <location>
        <begin position="637"/>
        <end position="697"/>
    </location>
</feature>
<feature type="compositionally biased region" description="Low complexity" evidence="1">
    <location>
        <begin position="362"/>
        <end position="377"/>
    </location>
</feature>
<dbReference type="EMBL" id="PGGS01000008">
    <property type="protein sequence ID" value="PNH12459.1"/>
    <property type="molecule type" value="Genomic_DNA"/>
</dbReference>
<gene>
    <name evidence="3" type="ORF">TSOC_000590</name>
</gene>
<evidence type="ECO:0000313" key="4">
    <source>
        <dbReference type="Proteomes" id="UP000236333"/>
    </source>
</evidence>
<feature type="compositionally biased region" description="Low complexity" evidence="1">
    <location>
        <begin position="185"/>
        <end position="195"/>
    </location>
</feature>
<dbReference type="Proteomes" id="UP000236333">
    <property type="component" value="Unassembled WGS sequence"/>
</dbReference>
<feature type="region of interest" description="Disordered" evidence="1">
    <location>
        <begin position="591"/>
        <end position="611"/>
    </location>
</feature>
<reference evidence="3 4" key="1">
    <citation type="journal article" date="2017" name="Mol. Biol. Evol.">
        <title>The 4-celled Tetrabaena socialis nuclear genome reveals the essential components for genetic control of cell number at the origin of multicellularity in the volvocine lineage.</title>
        <authorList>
            <person name="Featherston J."/>
            <person name="Arakaki Y."/>
            <person name="Hanschen E.R."/>
            <person name="Ferris P.J."/>
            <person name="Michod R.E."/>
            <person name="Olson B.J.S.C."/>
            <person name="Nozaki H."/>
            <person name="Durand P.M."/>
        </authorList>
    </citation>
    <scope>NUCLEOTIDE SEQUENCE [LARGE SCALE GENOMIC DNA]</scope>
    <source>
        <strain evidence="3 4">NIES-571</strain>
    </source>
</reference>
<keyword evidence="4" id="KW-1185">Reference proteome</keyword>
<feature type="compositionally biased region" description="Pro residues" evidence="1">
    <location>
        <begin position="208"/>
        <end position="217"/>
    </location>
</feature>
<feature type="compositionally biased region" description="Low complexity" evidence="1">
    <location>
        <begin position="388"/>
        <end position="402"/>
    </location>
</feature>
<feature type="region of interest" description="Disordered" evidence="1">
    <location>
        <begin position="178"/>
        <end position="245"/>
    </location>
</feature>
<feature type="compositionally biased region" description="Low complexity" evidence="1">
    <location>
        <begin position="312"/>
        <end position="340"/>
    </location>
</feature>
<dbReference type="GO" id="GO:0003677">
    <property type="term" value="F:DNA binding"/>
    <property type="evidence" value="ECO:0007669"/>
    <property type="project" value="InterPro"/>
</dbReference>
<dbReference type="SMART" id="SM00389">
    <property type="entry name" value="HOX"/>
    <property type="match status" value="1"/>
</dbReference>
<proteinExistence type="predicted"/>
<dbReference type="CDD" id="cd00086">
    <property type="entry name" value="homeodomain"/>
    <property type="match status" value="1"/>
</dbReference>
<evidence type="ECO:0000256" key="1">
    <source>
        <dbReference type="SAM" id="MobiDB-lite"/>
    </source>
</evidence>
<feature type="compositionally biased region" description="Low complexity" evidence="1">
    <location>
        <begin position="490"/>
        <end position="499"/>
    </location>
</feature>
<name>A0A2J8AIW9_9CHLO</name>
<dbReference type="AlphaFoldDB" id="A0A2J8AIW9"/>
<feature type="compositionally biased region" description="Low complexity" evidence="1">
    <location>
        <begin position="225"/>
        <end position="234"/>
    </location>
</feature>
<dbReference type="OrthoDB" id="10056939at2759"/>
<dbReference type="InterPro" id="IPR009057">
    <property type="entry name" value="Homeodomain-like_sf"/>
</dbReference>
<organism evidence="3 4">
    <name type="scientific">Tetrabaena socialis</name>
    <dbReference type="NCBI Taxonomy" id="47790"/>
    <lineage>
        <taxon>Eukaryota</taxon>
        <taxon>Viridiplantae</taxon>
        <taxon>Chlorophyta</taxon>
        <taxon>core chlorophytes</taxon>
        <taxon>Chlorophyceae</taxon>
        <taxon>CS clade</taxon>
        <taxon>Chlamydomonadales</taxon>
        <taxon>Tetrabaenaceae</taxon>
        <taxon>Tetrabaena</taxon>
    </lineage>
</organism>